<keyword evidence="3 5" id="KW-0808">Transferase</keyword>
<sequence length="317" mass="33785">MRIVFAGTPEPAVPSLEALVAAGHEVVGVVTRPDAPAGRGKKLTASPVARRAEELGLEVVKPTHPRDEGFVTWLTAKAPEACPVVAYGALVPDHVLAIPTHGWINLHFSVLPAWRGAAPVQRSIMAGQEMTGATTFELVAELDAGPVYRTLEEPIGELDTSAELLDRLAHRGAELLVQTLQDVEAGVAPTAQGEEGITLAPKLTVDQTRVSWQQPAASIAALVRGANPNPGAWTTLEGQRFKLWLARPAQLTADVEALEPGTLHATRKQVFVGTGDGVLELLRVQAFGKKEMAAADWARGMHQLPSGFDTDTEEQAR</sequence>
<dbReference type="SUPFAM" id="SSF53328">
    <property type="entry name" value="Formyltransferase"/>
    <property type="match status" value="1"/>
</dbReference>
<keyword evidence="4 5" id="KW-0648">Protein biosynthesis</keyword>
<keyword evidence="9" id="KW-1185">Reference proteome</keyword>
<dbReference type="GO" id="GO:0004479">
    <property type="term" value="F:methionyl-tRNA formyltransferase activity"/>
    <property type="evidence" value="ECO:0007669"/>
    <property type="project" value="UniProtKB-UniRule"/>
</dbReference>
<dbReference type="HAMAP" id="MF_00182">
    <property type="entry name" value="Formyl_trans"/>
    <property type="match status" value="1"/>
</dbReference>
<dbReference type="STRING" id="1255658.FM114_03195"/>
<organism evidence="8 9">
    <name type="scientific">Luteococcus japonicus LSP_Lj1</name>
    <dbReference type="NCBI Taxonomy" id="1255658"/>
    <lineage>
        <taxon>Bacteria</taxon>
        <taxon>Bacillati</taxon>
        <taxon>Actinomycetota</taxon>
        <taxon>Actinomycetes</taxon>
        <taxon>Propionibacteriales</taxon>
        <taxon>Propionibacteriaceae</taxon>
        <taxon>Luteococcus</taxon>
    </lineage>
</organism>
<dbReference type="FunFam" id="3.40.50.12230:FF:000001">
    <property type="entry name" value="Methionyl-tRNA formyltransferase"/>
    <property type="match status" value="1"/>
</dbReference>
<proteinExistence type="inferred from homology"/>
<evidence type="ECO:0000256" key="5">
    <source>
        <dbReference type="HAMAP-Rule" id="MF_00182"/>
    </source>
</evidence>
<evidence type="ECO:0000256" key="3">
    <source>
        <dbReference type="ARBA" id="ARBA00022679"/>
    </source>
</evidence>
<dbReference type="NCBIfam" id="TIGR00460">
    <property type="entry name" value="fmt"/>
    <property type="match status" value="1"/>
</dbReference>
<dbReference type="CDD" id="cd08646">
    <property type="entry name" value="FMT_core_Met-tRNA-FMT_N"/>
    <property type="match status" value="1"/>
</dbReference>
<evidence type="ECO:0000313" key="9">
    <source>
        <dbReference type="Proteomes" id="UP000188342"/>
    </source>
</evidence>
<dbReference type="PANTHER" id="PTHR11138:SF5">
    <property type="entry name" value="METHIONYL-TRNA FORMYLTRANSFERASE, MITOCHONDRIAL"/>
    <property type="match status" value="1"/>
</dbReference>
<accession>A0A1R4IQM9</accession>
<gene>
    <name evidence="5" type="primary">fmt</name>
    <name evidence="8" type="ORF">FM114_03195</name>
</gene>
<dbReference type="EC" id="2.1.2.9" evidence="2 5"/>
<name>A0A1R4IQM9_9ACTN</name>
<dbReference type="Proteomes" id="UP000188342">
    <property type="component" value="Unassembled WGS sequence"/>
</dbReference>
<dbReference type="Pfam" id="PF00551">
    <property type="entry name" value="Formyl_trans_N"/>
    <property type="match status" value="1"/>
</dbReference>
<evidence type="ECO:0000313" key="8">
    <source>
        <dbReference type="EMBL" id="SJN22200.1"/>
    </source>
</evidence>
<dbReference type="PANTHER" id="PTHR11138">
    <property type="entry name" value="METHIONYL-TRNA FORMYLTRANSFERASE"/>
    <property type="match status" value="1"/>
</dbReference>
<feature type="binding site" evidence="5">
    <location>
        <begin position="109"/>
        <end position="112"/>
    </location>
    <ligand>
        <name>(6S)-5,6,7,8-tetrahydrofolate</name>
        <dbReference type="ChEBI" id="CHEBI:57453"/>
    </ligand>
</feature>
<evidence type="ECO:0000256" key="2">
    <source>
        <dbReference type="ARBA" id="ARBA00012261"/>
    </source>
</evidence>
<dbReference type="RefSeq" id="WP_094763751.1">
    <property type="nucleotide sequence ID" value="NZ_FUKQ01000011.1"/>
</dbReference>
<evidence type="ECO:0000259" key="6">
    <source>
        <dbReference type="Pfam" id="PF00551"/>
    </source>
</evidence>
<comment type="similarity">
    <text evidence="1 5">Belongs to the Fmt family.</text>
</comment>
<comment type="function">
    <text evidence="5">Attaches a formyl group to the free amino group of methionyl-tRNA(fMet). The formyl group appears to play a dual role in the initiator identity of N-formylmethionyl-tRNA by promoting its recognition by IF2 and preventing the misappropriation of this tRNA by the elongation apparatus.</text>
</comment>
<evidence type="ECO:0000256" key="1">
    <source>
        <dbReference type="ARBA" id="ARBA00010699"/>
    </source>
</evidence>
<evidence type="ECO:0000256" key="4">
    <source>
        <dbReference type="ARBA" id="ARBA00022917"/>
    </source>
</evidence>
<dbReference type="InterPro" id="IPR044135">
    <property type="entry name" value="Met-tRNA-FMT_C"/>
</dbReference>
<protein>
    <recommendedName>
        <fullName evidence="2 5">Methionyl-tRNA formyltransferase</fullName>
        <ecNumber evidence="2 5">2.1.2.9</ecNumber>
    </recommendedName>
</protein>
<dbReference type="OrthoDB" id="9802815at2"/>
<dbReference type="CDD" id="cd08704">
    <property type="entry name" value="Met_tRNA_FMT_C"/>
    <property type="match status" value="1"/>
</dbReference>
<dbReference type="InterPro" id="IPR005794">
    <property type="entry name" value="Fmt"/>
</dbReference>
<dbReference type="InterPro" id="IPR036477">
    <property type="entry name" value="Formyl_transf_N_sf"/>
</dbReference>
<dbReference type="EMBL" id="FUKQ01000011">
    <property type="protein sequence ID" value="SJN22200.1"/>
    <property type="molecule type" value="Genomic_DNA"/>
</dbReference>
<dbReference type="InterPro" id="IPR011034">
    <property type="entry name" value="Formyl_transferase-like_C_sf"/>
</dbReference>
<evidence type="ECO:0000259" key="7">
    <source>
        <dbReference type="Pfam" id="PF02911"/>
    </source>
</evidence>
<feature type="domain" description="Formyl transferase C-terminal" evidence="7">
    <location>
        <begin position="202"/>
        <end position="301"/>
    </location>
</feature>
<dbReference type="Pfam" id="PF02911">
    <property type="entry name" value="Formyl_trans_C"/>
    <property type="match status" value="1"/>
</dbReference>
<dbReference type="Gene3D" id="3.40.50.12230">
    <property type="match status" value="1"/>
</dbReference>
<dbReference type="GO" id="GO:0005829">
    <property type="term" value="C:cytosol"/>
    <property type="evidence" value="ECO:0007669"/>
    <property type="project" value="TreeGrafter"/>
</dbReference>
<comment type="catalytic activity">
    <reaction evidence="5">
        <text>L-methionyl-tRNA(fMet) + (6R)-10-formyltetrahydrofolate = N-formyl-L-methionyl-tRNA(fMet) + (6S)-5,6,7,8-tetrahydrofolate + H(+)</text>
        <dbReference type="Rhea" id="RHEA:24380"/>
        <dbReference type="Rhea" id="RHEA-COMP:9952"/>
        <dbReference type="Rhea" id="RHEA-COMP:9953"/>
        <dbReference type="ChEBI" id="CHEBI:15378"/>
        <dbReference type="ChEBI" id="CHEBI:57453"/>
        <dbReference type="ChEBI" id="CHEBI:78530"/>
        <dbReference type="ChEBI" id="CHEBI:78844"/>
        <dbReference type="ChEBI" id="CHEBI:195366"/>
        <dbReference type="EC" id="2.1.2.9"/>
    </reaction>
</comment>
<feature type="domain" description="Formyl transferase N-terminal" evidence="6">
    <location>
        <begin position="1"/>
        <end position="180"/>
    </location>
</feature>
<reference evidence="8 9" key="1">
    <citation type="submission" date="2017-02" db="EMBL/GenBank/DDBJ databases">
        <authorList>
            <person name="Peterson S.W."/>
        </authorList>
    </citation>
    <scope>NUCLEOTIDE SEQUENCE [LARGE SCALE GENOMIC DNA]</scope>
    <source>
        <strain evidence="8 9">LSP_Lj1</strain>
    </source>
</reference>
<dbReference type="AlphaFoldDB" id="A0A1R4IQM9"/>
<dbReference type="SUPFAM" id="SSF50486">
    <property type="entry name" value="FMT C-terminal domain-like"/>
    <property type="match status" value="1"/>
</dbReference>
<dbReference type="InterPro" id="IPR041711">
    <property type="entry name" value="Met-tRNA-FMT_N"/>
</dbReference>
<dbReference type="InterPro" id="IPR005793">
    <property type="entry name" value="Formyl_trans_C"/>
</dbReference>
<dbReference type="InterPro" id="IPR002376">
    <property type="entry name" value="Formyl_transf_N"/>
</dbReference>